<dbReference type="Gene3D" id="2.40.50.840">
    <property type="match status" value="1"/>
</dbReference>
<evidence type="ECO:0000256" key="3">
    <source>
        <dbReference type="ARBA" id="ARBA00023315"/>
    </source>
</evidence>
<evidence type="ECO:0000256" key="1">
    <source>
        <dbReference type="ARBA" id="ARBA00010982"/>
    </source>
</evidence>
<evidence type="ECO:0000313" key="4">
    <source>
        <dbReference type="EMBL" id="SHJ96696.1"/>
    </source>
</evidence>
<sequence>MPHVPVIVGISQLTQFPGLEKPLDPMRLMAEAARAALADAGPPALALLVDCVWVSNILSWGYKDAPGLLSANLGLKPSHTHYGILSGHVPQWFVNQAARRIASGESRAVLMAGAEAQHSVRQSYKGAVKLDWPARENPEIIGGGASPDLGTNSLENSHQLMIPVNMYALFETAIRAAKGRDLKEHQASLGRLFEKFSAVAAKNPLAWNRRKYSADEIAAPGPDNPAACEPYTRRMCAAMNVDMAAAVVMTSEETAKRMGVNSSQWVYPMGGADLNNIRYVTQRPKLNDSPALEHCVQLALDQAGLGVSQIRAFDLYSCFPSMVEIAMEALGLDLEDPRPLTLTGGLPFFGGPMGNYSMHAIAEATAQIRTGKPDNVMVAANGGFNTRHSLGVYGREPSPEGWSRDDSAIQESILSAALPEPVKEAAGRLVVDGCIVRNTREGVPEKGLVLGTLEDGRKTLAVLDAGPALLGQFRNKELVGGAGAVRFDPNSGCNMFVPEL</sequence>
<dbReference type="InterPro" id="IPR016039">
    <property type="entry name" value="Thiolase-like"/>
</dbReference>
<dbReference type="EMBL" id="FQZU01000015">
    <property type="protein sequence ID" value="SHJ96696.1"/>
    <property type="molecule type" value="Genomic_DNA"/>
</dbReference>
<dbReference type="SUPFAM" id="SSF53901">
    <property type="entry name" value="Thiolase-like"/>
    <property type="match status" value="1"/>
</dbReference>
<accession>A0A1M6NM33</accession>
<comment type="similarity">
    <text evidence="1">Belongs to the thiolase-like superfamily. Thiolase family.</text>
</comment>
<name>A0A1M6NM33_9BACT</name>
<dbReference type="Proteomes" id="UP000183994">
    <property type="component" value="Unassembled WGS sequence"/>
</dbReference>
<dbReference type="RefSeq" id="WP_073476509.1">
    <property type="nucleotide sequence ID" value="NZ_FQZU01000015.1"/>
</dbReference>
<protein>
    <submittedName>
        <fullName evidence="4">Acetyl-CoA C-acetyltransferase</fullName>
    </submittedName>
</protein>
<dbReference type="GO" id="GO:0016746">
    <property type="term" value="F:acyltransferase activity"/>
    <property type="evidence" value="ECO:0007669"/>
    <property type="project" value="UniProtKB-KW"/>
</dbReference>
<keyword evidence="2 4" id="KW-0808">Transferase</keyword>
<keyword evidence="3" id="KW-0012">Acyltransferase</keyword>
<dbReference type="PANTHER" id="PTHR18919">
    <property type="entry name" value="ACETYL-COA C-ACYLTRANSFERASE"/>
    <property type="match status" value="1"/>
</dbReference>
<dbReference type="STRING" id="1121393.SAMN02745216_02627"/>
<proteinExistence type="inferred from homology"/>
<gene>
    <name evidence="4" type="ORF">SAMN02745216_02627</name>
</gene>
<dbReference type="OrthoDB" id="4470569at2"/>
<keyword evidence="5" id="KW-1185">Reference proteome</keyword>
<dbReference type="Gene3D" id="3.40.47.10">
    <property type="match status" value="1"/>
</dbReference>
<dbReference type="PANTHER" id="PTHR18919:SF139">
    <property type="entry name" value="THIOLASE-LIKE PROTEIN TYPE 1 ADDITIONAL C-TERMINAL DOMAIN-CONTAINING PROTEIN"/>
    <property type="match status" value="1"/>
</dbReference>
<dbReference type="AlphaFoldDB" id="A0A1M6NM33"/>
<reference evidence="5" key="1">
    <citation type="submission" date="2016-11" db="EMBL/GenBank/DDBJ databases">
        <authorList>
            <person name="Varghese N."/>
            <person name="Submissions S."/>
        </authorList>
    </citation>
    <scope>NUCLEOTIDE SEQUENCE [LARGE SCALE GENOMIC DNA]</scope>
    <source>
        <strain evidence="5">DSM 16219</strain>
    </source>
</reference>
<evidence type="ECO:0000256" key="2">
    <source>
        <dbReference type="ARBA" id="ARBA00022679"/>
    </source>
</evidence>
<evidence type="ECO:0000313" key="5">
    <source>
        <dbReference type="Proteomes" id="UP000183994"/>
    </source>
</evidence>
<organism evidence="4 5">
    <name type="scientific">Desulfatibacillum alkenivorans DSM 16219</name>
    <dbReference type="NCBI Taxonomy" id="1121393"/>
    <lineage>
        <taxon>Bacteria</taxon>
        <taxon>Pseudomonadati</taxon>
        <taxon>Thermodesulfobacteriota</taxon>
        <taxon>Desulfobacteria</taxon>
        <taxon>Desulfobacterales</taxon>
        <taxon>Desulfatibacillaceae</taxon>
        <taxon>Desulfatibacillum</taxon>
    </lineage>
</organism>